<evidence type="ECO:0000259" key="2">
    <source>
        <dbReference type="PROSITE" id="PS50812"/>
    </source>
</evidence>
<dbReference type="PROSITE" id="PS50812">
    <property type="entry name" value="PWWP"/>
    <property type="match status" value="1"/>
</dbReference>
<dbReference type="Pfam" id="PF00855">
    <property type="entry name" value="PWWP"/>
    <property type="match status" value="1"/>
</dbReference>
<organism evidence="3 4">
    <name type="scientific">Salvia divinorum</name>
    <name type="common">Maria pastora</name>
    <name type="synonym">Diviner's sage</name>
    <dbReference type="NCBI Taxonomy" id="28513"/>
    <lineage>
        <taxon>Eukaryota</taxon>
        <taxon>Viridiplantae</taxon>
        <taxon>Streptophyta</taxon>
        <taxon>Embryophyta</taxon>
        <taxon>Tracheophyta</taxon>
        <taxon>Spermatophyta</taxon>
        <taxon>Magnoliopsida</taxon>
        <taxon>eudicotyledons</taxon>
        <taxon>Gunneridae</taxon>
        <taxon>Pentapetalae</taxon>
        <taxon>asterids</taxon>
        <taxon>lamiids</taxon>
        <taxon>Lamiales</taxon>
        <taxon>Lamiaceae</taxon>
        <taxon>Nepetoideae</taxon>
        <taxon>Mentheae</taxon>
        <taxon>Salviinae</taxon>
        <taxon>Salvia</taxon>
        <taxon>Salvia subgen. Calosphace</taxon>
    </lineage>
</organism>
<dbReference type="Proteomes" id="UP001567538">
    <property type="component" value="Unassembled WGS sequence"/>
</dbReference>
<accession>A0ABD1GBI0</accession>
<sequence length="1128" mass="124903">MESGKNAETLKEGFSESNLSQNELFCSEVLEDGSLVGCLSDLNEKCVADACSSQNELRNLELARLFGNDGVNDVAGYDRMSEVSVYGYSDEQMLVSLHGNDMRDNDFPVFKEELTFSGKDGDQSAKVEESVGRLGDTLHCDERFRNGEVEAPMETCDDVFHPHEPGSPTKIEVSGNSINLFVEVFGPLDGISDDDLDHPVQYTSGDSNLKHNFLPDENGTLSNGNRYWSSKYEKEVDIIGERERTFDNGDLVWIRTKTQSWWPGMVCYPSPAPRDMAKLRCLVKYYGTSSIVWCDNADLRPFVEYFEQISGQNNSRNFFGSVERAVCEIGFRVRLKMTCPCFLKDSEPLDSQWSLKPKEENFMSKQKASMFDDVWLSQFQPATFVAEIRDLARSIRVPGKIELMVMKSHLSPFYRSIGHLELPLQLLRLDVNDENHKNTFGDGGNSVETNDGNLTKTRRYRKRKNPDDKLTSSDRSRERKKSRYLSYPYVDAIKGQEKEDLAQSSGLEGGCSGMDSRKRGTDKLSKGWHIVSKADDISACSAELLAELFSSARDCSYISRSKYSNSLKRFYCGFRMFAFLNADIASRVGGDQPALVLETDGQVEGSKVLKISKKQKANTASGKESVENAVDGNQKAKDIVVRKRVRKKKEQVTNSVEQMTGVRVGKDSENQEGNLAPGSLENANKTENPLWKDNGVYMKTNEEKEKSTPAGLQSVQNPLPNIYPKSSWMISFQQACSSLFISSKTPQKCVGSTPGLADTNSIPILPDLNGIHPGFPVDHIPVGVPTSNVVTPMDHIPVGVPTSNLVTLLPEQKIKMEGLVSPTINGLHHINFTSNSSSKDVPPTFQNSSANNGMTDIHQCLKGDFTAQAPNPVTMSSFIQHSLQMGSFLSSGKPKPRKRKRKEETTCQVAPSIPDLNGNVLDTTPLNGNDLDMTLLGTATPEGHVPPEGQPQRKRRNKNESGETDGGSVLLNFSTGSVPLKEILVSTFSRFGLLKESEVEFASEDSVKIVYERSSDARFAFRSLEKGHTFGESLLNFSLDSNMPDPPNMKKKTSPQLQTFVPVAVGASKKRTTKVGETPDIALIKQNVEMMKSTLEKAGSNLSPEMRDKLEKEIKAFLEKISSVAGSS</sequence>
<evidence type="ECO:0000313" key="4">
    <source>
        <dbReference type="Proteomes" id="UP001567538"/>
    </source>
</evidence>
<dbReference type="PANTHER" id="PTHR42851">
    <property type="entry name" value="ALDOLASE-RELATED"/>
    <property type="match status" value="1"/>
</dbReference>
<protein>
    <recommendedName>
        <fullName evidence="2">PWWP domain-containing protein</fullName>
    </recommendedName>
</protein>
<gene>
    <name evidence="3" type="ORF">AAHA92_25698</name>
</gene>
<comment type="caution">
    <text evidence="3">The sequence shown here is derived from an EMBL/GenBank/DDBJ whole genome shotgun (WGS) entry which is preliminary data.</text>
</comment>
<dbReference type="Gene3D" id="2.30.30.140">
    <property type="match status" value="1"/>
</dbReference>
<reference evidence="3 4" key="1">
    <citation type="submission" date="2024-06" db="EMBL/GenBank/DDBJ databases">
        <title>A chromosome level genome sequence of Diviner's sage (Salvia divinorum).</title>
        <authorList>
            <person name="Ford S.A."/>
            <person name="Ro D.-K."/>
            <person name="Ness R.W."/>
            <person name="Phillips M.A."/>
        </authorList>
    </citation>
    <scope>NUCLEOTIDE SEQUENCE [LARGE SCALE GENOMIC DNA]</scope>
    <source>
        <strain evidence="3">SAF-2024a</strain>
        <tissue evidence="3">Leaf</tissue>
    </source>
</reference>
<proteinExistence type="predicted"/>
<feature type="region of interest" description="Disordered" evidence="1">
    <location>
        <begin position="437"/>
        <end position="481"/>
    </location>
</feature>
<dbReference type="InterPro" id="IPR000313">
    <property type="entry name" value="PWWP_dom"/>
</dbReference>
<dbReference type="SUPFAM" id="SSF63748">
    <property type="entry name" value="Tudor/PWWP/MBT"/>
    <property type="match status" value="1"/>
</dbReference>
<feature type="region of interest" description="Disordered" evidence="1">
    <location>
        <begin position="886"/>
        <end position="970"/>
    </location>
</feature>
<feature type="region of interest" description="Disordered" evidence="1">
    <location>
        <begin position="667"/>
        <end position="691"/>
    </location>
</feature>
<keyword evidence="4" id="KW-1185">Reference proteome</keyword>
<dbReference type="EMBL" id="JBEAFC010000009">
    <property type="protein sequence ID" value="KAL1541486.1"/>
    <property type="molecule type" value="Genomic_DNA"/>
</dbReference>
<evidence type="ECO:0000256" key="1">
    <source>
        <dbReference type="SAM" id="MobiDB-lite"/>
    </source>
</evidence>
<dbReference type="InterPro" id="IPR053063">
    <property type="entry name" value="PWWP_domain_containing_PDP"/>
</dbReference>
<dbReference type="CDD" id="cd05162">
    <property type="entry name" value="PWWP"/>
    <property type="match status" value="1"/>
</dbReference>
<evidence type="ECO:0000313" key="3">
    <source>
        <dbReference type="EMBL" id="KAL1541486.1"/>
    </source>
</evidence>
<feature type="compositionally biased region" description="Basic and acidic residues" evidence="1">
    <location>
        <begin position="465"/>
        <end position="477"/>
    </location>
</feature>
<feature type="compositionally biased region" description="Polar residues" evidence="1">
    <location>
        <begin position="446"/>
        <end position="455"/>
    </location>
</feature>
<dbReference type="PANTHER" id="PTHR42851:SF8">
    <property type="entry name" value="PWWP DOMAIN-CONTAINING PROTEIN"/>
    <property type="match status" value="1"/>
</dbReference>
<feature type="domain" description="PWWP" evidence="2">
    <location>
        <begin position="248"/>
        <end position="305"/>
    </location>
</feature>
<dbReference type="AlphaFoldDB" id="A0ABD1GBI0"/>
<name>A0ABD1GBI0_SALDI</name>